<dbReference type="Gene3D" id="3.40.462.20">
    <property type="match status" value="1"/>
</dbReference>
<dbReference type="OrthoDB" id="407275at2759"/>
<dbReference type="KEGG" id="tmn:UCRPA7_2642"/>
<protein>
    <submittedName>
        <fullName evidence="1">Putative d-lactate dehydrogenase protein</fullName>
    </submittedName>
</protein>
<dbReference type="Proteomes" id="UP000014074">
    <property type="component" value="Unassembled WGS sequence"/>
</dbReference>
<dbReference type="Gene3D" id="3.30.465.10">
    <property type="match status" value="1"/>
</dbReference>
<dbReference type="AlphaFoldDB" id="R8BRE3"/>
<dbReference type="GeneID" id="19322912"/>
<dbReference type="InterPro" id="IPR016169">
    <property type="entry name" value="FAD-bd_PCMH_sub2"/>
</dbReference>
<accession>R8BRE3</accession>
<dbReference type="HOGENOM" id="CLU_1327203_0_0_1"/>
<dbReference type="eggNOG" id="ENOG502SJVQ">
    <property type="taxonomic scope" value="Eukaryota"/>
</dbReference>
<dbReference type="RefSeq" id="XP_007913421.1">
    <property type="nucleotide sequence ID" value="XM_007915230.1"/>
</dbReference>
<keyword evidence="2" id="KW-1185">Reference proteome</keyword>
<sequence length="207" mass="23183">MWSDDNESIGLRWLEKVSKLGKSVHNTVRKTTVLDGMSEFNWAIPQDGRGSVNTINLRSLTDESVAVMAKYVESMPRHIGNGFAIHVAPKPSETSLQNSVFAATESHYMLELLATPRSEEGLEESRSWETDFLRALLQTDSKNILPTTYINHTPPGRTTLKQIYGANFPFVMCLKQKYDPKDVFNLAVPFSYISPTDTQDMPGVNVA</sequence>
<evidence type="ECO:0000313" key="2">
    <source>
        <dbReference type="Proteomes" id="UP000014074"/>
    </source>
</evidence>
<organism evidence="1 2">
    <name type="scientific">Phaeoacremonium minimum (strain UCR-PA7)</name>
    <name type="common">Esca disease fungus</name>
    <name type="synonym">Togninia minima</name>
    <dbReference type="NCBI Taxonomy" id="1286976"/>
    <lineage>
        <taxon>Eukaryota</taxon>
        <taxon>Fungi</taxon>
        <taxon>Dikarya</taxon>
        <taxon>Ascomycota</taxon>
        <taxon>Pezizomycotina</taxon>
        <taxon>Sordariomycetes</taxon>
        <taxon>Sordariomycetidae</taxon>
        <taxon>Togniniales</taxon>
        <taxon>Togniniaceae</taxon>
        <taxon>Phaeoacremonium</taxon>
    </lineage>
</organism>
<name>R8BRE3_PHAM7</name>
<reference evidence="2" key="1">
    <citation type="journal article" date="2013" name="Genome Announc.">
        <title>Draft genome sequence of the ascomycete Phaeoacremonium aleophilum strain UCR-PA7, a causal agent of the esca disease complex in grapevines.</title>
        <authorList>
            <person name="Blanco-Ulate B."/>
            <person name="Rolshausen P."/>
            <person name="Cantu D."/>
        </authorList>
    </citation>
    <scope>NUCLEOTIDE SEQUENCE [LARGE SCALE GENOMIC DNA]</scope>
    <source>
        <strain evidence="2">UCR-PA7</strain>
    </source>
</reference>
<proteinExistence type="predicted"/>
<evidence type="ECO:0000313" key="1">
    <source>
        <dbReference type="EMBL" id="EOO01850.1"/>
    </source>
</evidence>
<dbReference type="EMBL" id="KB932956">
    <property type="protein sequence ID" value="EOO01850.1"/>
    <property type="molecule type" value="Genomic_DNA"/>
</dbReference>
<gene>
    <name evidence="1" type="ORF">UCRPA7_2642</name>
</gene>